<gene>
    <name evidence="1" type="ORF">BEMITA_LOCUS3913</name>
</gene>
<dbReference type="Gene3D" id="3.50.50.60">
    <property type="entry name" value="FAD/NAD(P)-binding domain"/>
    <property type="match status" value="1"/>
</dbReference>
<evidence type="ECO:0000313" key="2">
    <source>
        <dbReference type="Proteomes" id="UP001152759"/>
    </source>
</evidence>
<evidence type="ECO:0000313" key="1">
    <source>
        <dbReference type="EMBL" id="CAH0384607.1"/>
    </source>
</evidence>
<dbReference type="EMBL" id="OU963863">
    <property type="protein sequence ID" value="CAH0384607.1"/>
    <property type="molecule type" value="Genomic_DNA"/>
</dbReference>
<dbReference type="PANTHER" id="PTHR15192:SF8">
    <property type="entry name" value="FAD_NAD(P)-BINDING DOMAIN-CONTAINING PROTEIN"/>
    <property type="match status" value="1"/>
</dbReference>
<organism evidence="1 2">
    <name type="scientific">Bemisia tabaci</name>
    <name type="common">Sweetpotato whitefly</name>
    <name type="synonym">Aleurodes tabaci</name>
    <dbReference type="NCBI Taxonomy" id="7038"/>
    <lineage>
        <taxon>Eukaryota</taxon>
        <taxon>Metazoa</taxon>
        <taxon>Ecdysozoa</taxon>
        <taxon>Arthropoda</taxon>
        <taxon>Hexapoda</taxon>
        <taxon>Insecta</taxon>
        <taxon>Pterygota</taxon>
        <taxon>Neoptera</taxon>
        <taxon>Paraneoptera</taxon>
        <taxon>Hemiptera</taxon>
        <taxon>Sternorrhyncha</taxon>
        <taxon>Aleyrodoidea</taxon>
        <taxon>Aleyrodidae</taxon>
        <taxon>Aleyrodinae</taxon>
        <taxon>Bemisia</taxon>
    </lineage>
</organism>
<proteinExistence type="predicted"/>
<sequence>MREFANPAHCQCSTTDPAFKQVVIIGNGPSGIILSYLLNGNLPYYNGSPHPDAMLTARLQSAPSPSLIEQDLEFLSQGLEGRSNNPVSLLMDSLMHPSADLGLEYPSVVKFEHSPNSSIDHVVIGKGAPGGIWQDMKKNLLTISLSSWMDLPGLTFQEWSSKNLNVKEPVKRAKAGKVAQYFSDYVKKMKLCKYFKNHCTVTSVKRLKCSEVFSSCGQMVVSDEGLWLVSGFSNATHEPFRYITPRVVLATGTADVPNKLNVPGETLYSWIKHDLASFEFDLNRKSKGCYLETEGKATVDPVLVVGSGLSAADAILLLRRLNAPIIHVFNQSSTSVLKSLSKSIYPDYQQVWNLIHNSENEHDGYQKLPDHQILDFTSRNNHHYVQIASPDGKVLRKKISSAVILIGSRPNLSFLPDFFQEGKTLGVTSNEPIDCRKNPLNLNPWTHKVVNAPPVLYALGPLAGDNFVRFLLGGAVAVLCHIHDESKRQAVR</sequence>
<reference evidence="1" key="1">
    <citation type="submission" date="2021-12" db="EMBL/GenBank/DDBJ databases">
        <authorList>
            <person name="King R."/>
        </authorList>
    </citation>
    <scope>NUCLEOTIDE SEQUENCE</scope>
</reference>
<dbReference type="AlphaFoldDB" id="A0A9P0EYP8"/>
<dbReference type="InterPro" id="IPR036188">
    <property type="entry name" value="FAD/NAD-bd_sf"/>
</dbReference>
<dbReference type="Proteomes" id="UP001152759">
    <property type="component" value="Chromosome 2"/>
</dbReference>
<keyword evidence="2" id="KW-1185">Reference proteome</keyword>
<dbReference type="PANTHER" id="PTHR15192">
    <property type="entry name" value="PROTEIN CBG05349"/>
    <property type="match status" value="1"/>
</dbReference>
<dbReference type="SUPFAM" id="SSF51905">
    <property type="entry name" value="FAD/NAD(P)-binding domain"/>
    <property type="match status" value="1"/>
</dbReference>
<protein>
    <submittedName>
        <fullName evidence="1">Uncharacterized protein</fullName>
    </submittedName>
</protein>
<accession>A0A9P0EYP8</accession>
<dbReference type="InterPro" id="IPR029731">
    <property type="entry name" value="OSGIN1/2"/>
</dbReference>
<name>A0A9P0EYP8_BEMTA</name>
<dbReference type="Pfam" id="PF13738">
    <property type="entry name" value="Pyr_redox_3"/>
    <property type="match status" value="1"/>
</dbReference>